<protein>
    <submittedName>
        <fullName evidence="1">Uncharacterized protein</fullName>
    </submittedName>
</protein>
<gene>
    <name evidence="1" type="ORF">SI7747_18019845</name>
</gene>
<keyword evidence="2" id="KW-1185">Reference proteome</keyword>
<proteinExistence type="predicted"/>
<organism evidence="1">
    <name type="scientific">Spirodela intermedia</name>
    <name type="common">Intermediate duckweed</name>
    <dbReference type="NCBI Taxonomy" id="51605"/>
    <lineage>
        <taxon>Eukaryota</taxon>
        <taxon>Viridiplantae</taxon>
        <taxon>Streptophyta</taxon>
        <taxon>Embryophyta</taxon>
        <taxon>Tracheophyta</taxon>
        <taxon>Spermatophyta</taxon>
        <taxon>Magnoliopsida</taxon>
        <taxon>Liliopsida</taxon>
        <taxon>Araceae</taxon>
        <taxon>Lemnoideae</taxon>
        <taxon>Spirodela</taxon>
    </lineage>
</organism>
<dbReference type="EMBL" id="LR743605">
    <property type="protein sequence ID" value="CAA2634434.1"/>
    <property type="molecule type" value="Genomic_DNA"/>
</dbReference>
<accession>A0A7I8JTD2</accession>
<dbReference type="AlphaFoldDB" id="A0A7I8JTD2"/>
<name>A0A7I8JTD2_SPIIN</name>
<evidence type="ECO:0000313" key="1">
    <source>
        <dbReference type="EMBL" id="CAA2634434.1"/>
    </source>
</evidence>
<sequence>MSRSFILKSTQQDETLHRICGKMQLCGSLTAVTQQRGVGWRWGTCQGAHPQVCARGGSSSHLSLSVVYNHSLPHSRSGHR</sequence>
<dbReference type="Proteomes" id="UP001189122">
    <property type="component" value="Unassembled WGS sequence"/>
</dbReference>
<dbReference type="EMBL" id="CACRZD030000018">
    <property type="protein sequence ID" value="CAA6673428.1"/>
    <property type="molecule type" value="Genomic_DNA"/>
</dbReference>
<reference evidence="1 2" key="1">
    <citation type="submission" date="2019-12" db="EMBL/GenBank/DDBJ databases">
        <authorList>
            <person name="Scholz U."/>
            <person name="Mascher M."/>
            <person name="Fiebig A."/>
        </authorList>
    </citation>
    <scope>NUCLEOTIDE SEQUENCE</scope>
</reference>
<evidence type="ECO:0000313" key="2">
    <source>
        <dbReference type="Proteomes" id="UP001189122"/>
    </source>
</evidence>